<protein>
    <submittedName>
        <fullName evidence="2">Uncharacterized protein</fullName>
    </submittedName>
</protein>
<dbReference type="EMBL" id="CABIJS010000333">
    <property type="protein sequence ID" value="VUZ49746.1"/>
    <property type="molecule type" value="Genomic_DNA"/>
</dbReference>
<dbReference type="Proteomes" id="UP000321570">
    <property type="component" value="Unassembled WGS sequence"/>
</dbReference>
<sequence length="190" mass="21713">MTDHPSTERPAPNPTFTERTSEPVALKMSVLWRTSLSSRLSFRRRSCQNCNENFHKEGFYGESFTSSSTRQNPNDKRALIQTRLIQFPDENDTHQAPTLEHTIAENLLRGCNQSTCCRNFSSFYSNSISETRFSGFAKGAKQISHPCPQQTRGVPEMMVMERSTRCDSTFLFVAEFSKSVRLNVLRKSID</sequence>
<reference evidence="2 3" key="1">
    <citation type="submission" date="2019-07" db="EMBL/GenBank/DDBJ databases">
        <authorList>
            <person name="Jastrzebski P J."/>
            <person name="Paukszto L."/>
            <person name="Jastrzebski P J."/>
        </authorList>
    </citation>
    <scope>NUCLEOTIDE SEQUENCE [LARGE SCALE GENOMIC DNA]</scope>
    <source>
        <strain evidence="2 3">WMS-il1</strain>
    </source>
</reference>
<proteinExistence type="predicted"/>
<evidence type="ECO:0000313" key="2">
    <source>
        <dbReference type="EMBL" id="VUZ49746.1"/>
    </source>
</evidence>
<gene>
    <name evidence="2" type="ORF">WMSIL1_LOCUS8919</name>
</gene>
<keyword evidence="3" id="KW-1185">Reference proteome</keyword>
<accession>A0A564YRB1</accession>
<dbReference type="AlphaFoldDB" id="A0A564YRB1"/>
<feature type="region of interest" description="Disordered" evidence="1">
    <location>
        <begin position="1"/>
        <end position="20"/>
    </location>
</feature>
<evidence type="ECO:0000256" key="1">
    <source>
        <dbReference type="SAM" id="MobiDB-lite"/>
    </source>
</evidence>
<organism evidence="2 3">
    <name type="scientific">Hymenolepis diminuta</name>
    <name type="common">Rat tapeworm</name>
    <dbReference type="NCBI Taxonomy" id="6216"/>
    <lineage>
        <taxon>Eukaryota</taxon>
        <taxon>Metazoa</taxon>
        <taxon>Spiralia</taxon>
        <taxon>Lophotrochozoa</taxon>
        <taxon>Platyhelminthes</taxon>
        <taxon>Cestoda</taxon>
        <taxon>Eucestoda</taxon>
        <taxon>Cyclophyllidea</taxon>
        <taxon>Hymenolepididae</taxon>
        <taxon>Hymenolepis</taxon>
    </lineage>
</organism>
<name>A0A564YRB1_HYMDI</name>
<evidence type="ECO:0000313" key="3">
    <source>
        <dbReference type="Proteomes" id="UP000321570"/>
    </source>
</evidence>